<organism evidence="4 5">
    <name type="scientific">Cichlidogyrus casuarinus</name>
    <dbReference type="NCBI Taxonomy" id="1844966"/>
    <lineage>
        <taxon>Eukaryota</taxon>
        <taxon>Metazoa</taxon>
        <taxon>Spiralia</taxon>
        <taxon>Lophotrochozoa</taxon>
        <taxon>Platyhelminthes</taxon>
        <taxon>Monogenea</taxon>
        <taxon>Monopisthocotylea</taxon>
        <taxon>Dactylogyridea</taxon>
        <taxon>Ancyrocephalidae</taxon>
        <taxon>Cichlidogyrus</taxon>
    </lineage>
</organism>
<dbReference type="EMBL" id="JBJKFK010000659">
    <property type="protein sequence ID" value="KAL3315813.1"/>
    <property type="molecule type" value="Genomic_DNA"/>
</dbReference>
<accession>A0ABD2Q8J5</accession>
<name>A0ABD2Q8J5_9PLAT</name>
<evidence type="ECO:0000313" key="4">
    <source>
        <dbReference type="EMBL" id="KAL3315813.1"/>
    </source>
</evidence>
<dbReference type="InterPro" id="IPR023631">
    <property type="entry name" value="Amidase_dom"/>
</dbReference>
<comment type="caution">
    <text evidence="4">The sequence shown here is derived from an EMBL/GenBank/DDBJ whole genome shotgun (WGS) entry which is preliminary data.</text>
</comment>
<dbReference type="Proteomes" id="UP001626550">
    <property type="component" value="Unassembled WGS sequence"/>
</dbReference>
<dbReference type="Gene3D" id="3.90.1300.10">
    <property type="entry name" value="Amidase signature (AS) domain"/>
    <property type="match status" value="1"/>
</dbReference>
<keyword evidence="2" id="KW-0175">Coiled coil</keyword>
<evidence type="ECO:0000256" key="2">
    <source>
        <dbReference type="SAM" id="Coils"/>
    </source>
</evidence>
<dbReference type="InterPro" id="IPR036928">
    <property type="entry name" value="AS_sf"/>
</dbReference>
<dbReference type="SUPFAM" id="SSF75304">
    <property type="entry name" value="Amidase signature (AS) enzymes"/>
    <property type="match status" value="1"/>
</dbReference>
<proteinExistence type="predicted"/>
<dbReference type="PIRSF" id="PIRSF001221">
    <property type="entry name" value="Amidase_fungi"/>
    <property type="match status" value="1"/>
</dbReference>
<dbReference type="InterPro" id="IPR052096">
    <property type="entry name" value="Endocannabinoid_amidase"/>
</dbReference>
<feature type="active site" description="Acyl-ester intermediate" evidence="1">
    <location>
        <position position="209"/>
    </location>
</feature>
<dbReference type="AlphaFoldDB" id="A0ABD2Q8J5"/>
<dbReference type="PANTHER" id="PTHR45847:SF6">
    <property type="entry name" value="FATTY ACID AMIDE HYDROLASE"/>
    <property type="match status" value="1"/>
</dbReference>
<feature type="active site" description="Charge relay system" evidence="1">
    <location>
        <position position="185"/>
    </location>
</feature>
<dbReference type="PANTHER" id="PTHR45847">
    <property type="entry name" value="FATTY ACID AMIDE HYDROLASE"/>
    <property type="match status" value="1"/>
</dbReference>
<gene>
    <name evidence="4" type="ORF">Ciccas_005552</name>
</gene>
<sequence length="556" mass="62052">MNQSWKQQFDRKKAFLKENKTKLHDQLVARQPIEDWKNVCTLTVQQLTQKVVDKQLSPLQILTAFQFRCSLLEERNFLADYLLHADELAVECSEKADKRSPLFGVPVSLKDTFAVSGYDASIGLIKMSICPQKRNSVIYETLLDCGAVPFITTSMAQGGISLNSSSPLFGEQSNAFFEECISGGSSGGEGLAVALDASPIGVGTDIGGSIRFPAAFNGICGLKTTLRRLSRDGMISARTIPELKIKAVPGPIGRSVEDLADFMRAVLCEKHFQLDNSVVPLKFDEQLYLDRKPLKIGYYVTSNSENILQTVPAVRRAVLQSIEILKKLGHEVKEFQVPRQEYALRLYLKSIFHEGGQNIVNYCRDEYIDDSMVDANRGFKLPRLLRKALLPVACKVYGEQIRPSVEATLGLKTAVEAANLVRQIEDYVREFLQEMASLDLLICPVFAGVVPKKSTPAIINNNSVFYTALYNLLDFPAGVVCVTRTNEQDLQDAEKQAADYRKAHDKMNTIIHGDQTILNLPVSVQVAGKPFKEEQVLRVMKELETHSNYKRSVLTF</sequence>
<evidence type="ECO:0000259" key="3">
    <source>
        <dbReference type="Pfam" id="PF01425"/>
    </source>
</evidence>
<dbReference type="Pfam" id="PF01425">
    <property type="entry name" value="Amidase"/>
    <property type="match status" value="1"/>
</dbReference>
<protein>
    <recommendedName>
        <fullName evidence="3">Amidase domain-containing protein</fullName>
    </recommendedName>
</protein>
<feature type="active site" description="Charge relay system" evidence="1">
    <location>
        <position position="110"/>
    </location>
</feature>
<feature type="coiled-coil region" evidence="2">
    <location>
        <begin position="483"/>
        <end position="510"/>
    </location>
</feature>
<reference evidence="4 5" key="1">
    <citation type="submission" date="2024-11" db="EMBL/GenBank/DDBJ databases">
        <title>Adaptive evolution of stress response genes in parasites aligns with host niche diversity.</title>
        <authorList>
            <person name="Hahn C."/>
            <person name="Resl P."/>
        </authorList>
    </citation>
    <scope>NUCLEOTIDE SEQUENCE [LARGE SCALE GENOMIC DNA]</scope>
    <source>
        <strain evidence="4">EGGRZ-B1_66</strain>
        <tissue evidence="4">Body</tissue>
    </source>
</reference>
<keyword evidence="5" id="KW-1185">Reference proteome</keyword>
<evidence type="ECO:0000313" key="5">
    <source>
        <dbReference type="Proteomes" id="UP001626550"/>
    </source>
</evidence>
<feature type="domain" description="Amidase" evidence="3">
    <location>
        <begin position="85"/>
        <end position="537"/>
    </location>
</feature>
<evidence type="ECO:0000256" key="1">
    <source>
        <dbReference type="PIRSR" id="PIRSR001221-1"/>
    </source>
</evidence>